<evidence type="ECO:0000256" key="1">
    <source>
        <dbReference type="SAM" id="MobiDB-lite"/>
    </source>
</evidence>
<sequence length="137" mass="15094">MTTSKINRKIGKTSGGKLRPSEDLWVELPCNFFQGETRHRSMEEKPSRRKLSIPKINIAEIKKQSPSPLSPTAQSCTAKPSSARANCLCSPTTHVGSFRCRHHRSRSHSRSDSSSSLSSLSELGSKPDTITDTIEAQ</sequence>
<dbReference type="HOGENOM" id="CLU_143924_0_0_1"/>
<feature type="region of interest" description="Disordered" evidence="1">
    <location>
        <begin position="98"/>
        <end position="137"/>
    </location>
</feature>
<feature type="compositionally biased region" description="Basic residues" evidence="1">
    <location>
        <begin position="99"/>
        <end position="108"/>
    </location>
</feature>
<proteinExistence type="predicted"/>
<dbReference type="InParanoid" id="D7UAM3"/>
<feature type="region of interest" description="Disordered" evidence="1">
    <location>
        <begin position="58"/>
        <end position="77"/>
    </location>
</feature>
<dbReference type="PaxDb" id="29760-VIT_19s0015g01030.t01"/>
<reference evidence="3" key="1">
    <citation type="journal article" date="2007" name="Nature">
        <title>The grapevine genome sequence suggests ancestral hexaploidization in major angiosperm phyla.</title>
        <authorList>
            <consortium name="The French-Italian Public Consortium for Grapevine Genome Characterization."/>
            <person name="Jaillon O."/>
            <person name="Aury J.-M."/>
            <person name="Noel B."/>
            <person name="Policriti A."/>
            <person name="Clepet C."/>
            <person name="Casagrande A."/>
            <person name="Choisne N."/>
            <person name="Aubourg S."/>
            <person name="Vitulo N."/>
            <person name="Jubin C."/>
            <person name="Vezzi A."/>
            <person name="Legeai F."/>
            <person name="Hugueney P."/>
            <person name="Dasilva C."/>
            <person name="Horner D."/>
            <person name="Mica E."/>
            <person name="Jublot D."/>
            <person name="Poulain J."/>
            <person name="Bruyere C."/>
            <person name="Billault A."/>
            <person name="Segurens B."/>
            <person name="Gouyvenoux M."/>
            <person name="Ugarte E."/>
            <person name="Cattonaro F."/>
            <person name="Anthouard V."/>
            <person name="Vico V."/>
            <person name="Del Fabbro C."/>
            <person name="Alaux M."/>
            <person name="Di Gaspero G."/>
            <person name="Dumas V."/>
            <person name="Felice N."/>
            <person name="Paillard S."/>
            <person name="Juman I."/>
            <person name="Moroldo M."/>
            <person name="Scalabrin S."/>
            <person name="Canaguier A."/>
            <person name="Le Clainche I."/>
            <person name="Malacrida G."/>
            <person name="Durand E."/>
            <person name="Pesole G."/>
            <person name="Laucou V."/>
            <person name="Chatelet P."/>
            <person name="Merdinoglu D."/>
            <person name="Delledonne M."/>
            <person name="Pezzotti M."/>
            <person name="Lecharny A."/>
            <person name="Scarpelli C."/>
            <person name="Artiguenave F."/>
            <person name="Pe M.E."/>
            <person name="Valle G."/>
            <person name="Morgante M."/>
            <person name="Caboche M."/>
            <person name="Adam-Blondon A.-F."/>
            <person name="Weissenbach J."/>
            <person name="Quetier F."/>
            <person name="Wincker P."/>
        </authorList>
    </citation>
    <scope>NUCLEOTIDE SEQUENCE [LARGE SCALE GENOMIC DNA]</scope>
    <source>
        <strain evidence="3">cv. Pinot noir / PN40024</strain>
    </source>
</reference>
<dbReference type="EMBL" id="FN596747">
    <property type="protein sequence ID" value="CBI39788.3"/>
    <property type="molecule type" value="Genomic_DNA"/>
</dbReference>
<name>D7UAM3_VITVI</name>
<dbReference type="OMA" id="SYKLTMG"/>
<accession>D7UAM3</accession>
<dbReference type="OrthoDB" id="1932391at2759"/>
<dbReference type="PANTHER" id="PTHR33132">
    <property type="entry name" value="OSJNBB0118P14.9 PROTEIN"/>
    <property type="match status" value="1"/>
</dbReference>
<dbReference type="eggNOG" id="ENOG502SCP5">
    <property type="taxonomic scope" value="Eukaryota"/>
</dbReference>
<protein>
    <submittedName>
        <fullName evidence="2">Uncharacterized protein</fullName>
    </submittedName>
</protein>
<feature type="compositionally biased region" description="Low complexity" evidence="1">
    <location>
        <begin position="112"/>
        <end position="124"/>
    </location>
</feature>
<evidence type="ECO:0000313" key="2">
    <source>
        <dbReference type="EMBL" id="CBI39788.3"/>
    </source>
</evidence>
<dbReference type="AlphaFoldDB" id="D7UAM3"/>
<evidence type="ECO:0000313" key="3">
    <source>
        <dbReference type="Proteomes" id="UP000009183"/>
    </source>
</evidence>
<dbReference type="PANTHER" id="PTHR33132:SF92">
    <property type="entry name" value="SERINE-RICH PROTEIN"/>
    <property type="match status" value="1"/>
</dbReference>
<feature type="compositionally biased region" description="Polar residues" evidence="1">
    <location>
        <begin position="128"/>
        <end position="137"/>
    </location>
</feature>
<feature type="compositionally biased region" description="Polar residues" evidence="1">
    <location>
        <begin position="64"/>
        <end position="77"/>
    </location>
</feature>
<keyword evidence="3" id="KW-1185">Reference proteome</keyword>
<gene>
    <name evidence="2" type="ordered locus">VIT_19s0015g01030</name>
</gene>
<dbReference type="Proteomes" id="UP000009183">
    <property type="component" value="Chromosome 19"/>
</dbReference>
<organism evidence="2 3">
    <name type="scientific">Vitis vinifera</name>
    <name type="common">Grape</name>
    <dbReference type="NCBI Taxonomy" id="29760"/>
    <lineage>
        <taxon>Eukaryota</taxon>
        <taxon>Viridiplantae</taxon>
        <taxon>Streptophyta</taxon>
        <taxon>Embryophyta</taxon>
        <taxon>Tracheophyta</taxon>
        <taxon>Spermatophyta</taxon>
        <taxon>Magnoliopsida</taxon>
        <taxon>eudicotyledons</taxon>
        <taxon>Gunneridae</taxon>
        <taxon>Pentapetalae</taxon>
        <taxon>rosids</taxon>
        <taxon>Vitales</taxon>
        <taxon>Vitaceae</taxon>
        <taxon>Viteae</taxon>
        <taxon>Vitis</taxon>
    </lineage>
</organism>